<feature type="compositionally biased region" description="Basic and acidic residues" evidence="1">
    <location>
        <begin position="126"/>
        <end position="139"/>
    </location>
</feature>
<organism evidence="3 4">
    <name type="scientific">Oryzias latipes</name>
    <name type="common">Japanese rice fish</name>
    <name type="synonym">Japanese killifish</name>
    <dbReference type="NCBI Taxonomy" id="8090"/>
    <lineage>
        <taxon>Eukaryota</taxon>
        <taxon>Metazoa</taxon>
        <taxon>Chordata</taxon>
        <taxon>Craniata</taxon>
        <taxon>Vertebrata</taxon>
        <taxon>Euteleostomi</taxon>
        <taxon>Actinopterygii</taxon>
        <taxon>Neopterygii</taxon>
        <taxon>Teleostei</taxon>
        <taxon>Neoteleostei</taxon>
        <taxon>Acanthomorphata</taxon>
        <taxon>Ovalentaria</taxon>
        <taxon>Atherinomorphae</taxon>
        <taxon>Beloniformes</taxon>
        <taxon>Adrianichthyidae</taxon>
        <taxon>Oryziinae</taxon>
        <taxon>Oryzias</taxon>
    </lineage>
</organism>
<reference evidence="3" key="3">
    <citation type="submission" date="2025-08" db="UniProtKB">
        <authorList>
            <consortium name="Ensembl"/>
        </authorList>
    </citation>
    <scope>IDENTIFICATION</scope>
    <source>
        <strain evidence="3">HSOK</strain>
    </source>
</reference>
<evidence type="ECO:0000256" key="1">
    <source>
        <dbReference type="SAM" id="MobiDB-lite"/>
    </source>
</evidence>
<accession>A0A3P9H7J2</accession>
<feature type="region of interest" description="Disordered" evidence="1">
    <location>
        <begin position="111"/>
        <end position="139"/>
    </location>
</feature>
<dbReference type="Ensembl" id="ENSORLT00015009090.1">
    <property type="protein sequence ID" value="ENSORLP00015003553.1"/>
    <property type="gene ID" value="ENSORLG00015004302.1"/>
</dbReference>
<sequence length="252" mass="28215">MEARTISFGKNGEDPRLAFEDVDATELFPCVMFYSSNPGEKVKICDMQMRGTPRDLLPGDPVCSPIATVLAEATTQLIRILHRTDLWTHRINKTMIERLHTIKHCFKESVGTSNGGQRLKKSRSVQSREEHESQKDCQEIQTKMEEEKGRHGRQHGLGELSEHSLRSLCSEVWPVLAVIGGTDAGLRVGGRCVHKQTGRHATLLGVVKDGSTSAKVQWDEAEITIRYRMKSPSVINPAAYCVCPWCVVNVKY</sequence>
<dbReference type="InterPro" id="IPR013320">
    <property type="entry name" value="ConA-like_dom_sf"/>
</dbReference>
<reference evidence="3" key="4">
    <citation type="submission" date="2025-09" db="UniProtKB">
        <authorList>
            <consortium name="Ensembl"/>
        </authorList>
    </citation>
    <scope>IDENTIFICATION</scope>
    <source>
        <strain evidence="3">HSOK</strain>
    </source>
</reference>
<name>A0A3P9H7J2_ORYLA</name>
<evidence type="ECO:0000313" key="3">
    <source>
        <dbReference type="Ensembl" id="ENSORLP00015003553.1"/>
    </source>
</evidence>
<dbReference type="InterPro" id="IPR003877">
    <property type="entry name" value="SPRY_dom"/>
</dbReference>
<dbReference type="Gene3D" id="2.60.120.920">
    <property type="match status" value="1"/>
</dbReference>
<dbReference type="AlphaFoldDB" id="A0A3P9H7J2"/>
<evidence type="ECO:0000259" key="2">
    <source>
        <dbReference type="Pfam" id="PF00622"/>
    </source>
</evidence>
<dbReference type="SUPFAM" id="SSF49899">
    <property type="entry name" value="Concanavalin A-like lectins/glucanases"/>
    <property type="match status" value="1"/>
</dbReference>
<proteinExistence type="predicted"/>
<reference key="1">
    <citation type="journal article" date="2007" name="Nature">
        <title>The medaka draft genome and insights into vertebrate genome evolution.</title>
        <authorList>
            <person name="Kasahara M."/>
            <person name="Naruse K."/>
            <person name="Sasaki S."/>
            <person name="Nakatani Y."/>
            <person name="Qu W."/>
            <person name="Ahsan B."/>
            <person name="Yamada T."/>
            <person name="Nagayasu Y."/>
            <person name="Doi K."/>
            <person name="Kasai Y."/>
            <person name="Jindo T."/>
            <person name="Kobayashi D."/>
            <person name="Shimada A."/>
            <person name="Toyoda A."/>
            <person name="Kuroki Y."/>
            <person name="Fujiyama A."/>
            <person name="Sasaki T."/>
            <person name="Shimizu A."/>
            <person name="Asakawa S."/>
            <person name="Shimizu N."/>
            <person name="Hashimoto S."/>
            <person name="Yang J."/>
            <person name="Lee Y."/>
            <person name="Matsushima K."/>
            <person name="Sugano S."/>
            <person name="Sakaizumi M."/>
            <person name="Narita T."/>
            <person name="Ohishi K."/>
            <person name="Haga S."/>
            <person name="Ohta F."/>
            <person name="Nomoto H."/>
            <person name="Nogata K."/>
            <person name="Morishita T."/>
            <person name="Endo T."/>
            <person name="Shin-I T."/>
            <person name="Takeda H."/>
            <person name="Morishita S."/>
            <person name="Kohara Y."/>
        </authorList>
    </citation>
    <scope>NUCLEOTIDE SEQUENCE [LARGE SCALE GENOMIC DNA]</scope>
    <source>
        <strain>Hd-rR</strain>
    </source>
</reference>
<dbReference type="InterPro" id="IPR043136">
    <property type="entry name" value="B30.2/SPRY_sf"/>
</dbReference>
<protein>
    <recommendedName>
        <fullName evidence="2">SPRY domain-containing protein</fullName>
    </recommendedName>
</protein>
<evidence type="ECO:0000313" key="4">
    <source>
        <dbReference type="Proteomes" id="UP000265200"/>
    </source>
</evidence>
<reference evidence="3 4" key="2">
    <citation type="submission" date="2017-04" db="EMBL/GenBank/DDBJ databases">
        <title>CpG methylation of centromeres and impact of large insertions on vertebrate speciation.</title>
        <authorList>
            <person name="Ichikawa K."/>
            <person name="Yoshimura J."/>
            <person name="Morishita S."/>
        </authorList>
    </citation>
    <scope>NUCLEOTIDE SEQUENCE</scope>
    <source>
        <strain evidence="3 4">HSOK</strain>
    </source>
</reference>
<dbReference type="Pfam" id="PF00622">
    <property type="entry name" value="SPRY"/>
    <property type="match status" value="1"/>
</dbReference>
<feature type="domain" description="SPRY" evidence="2">
    <location>
        <begin position="1"/>
        <end position="45"/>
    </location>
</feature>
<dbReference type="Proteomes" id="UP000265200">
    <property type="component" value="Chromosome 3"/>
</dbReference>